<reference evidence="1 2" key="1">
    <citation type="submission" date="2017-07" db="EMBL/GenBank/DDBJ databases">
        <title>Complete Genome Sequence of the cosmetic ferment Vitreoscilla filiformis (ATCC15551).</title>
        <authorList>
            <person name="Contreras S."/>
            <person name="Sagory-Zalkind P."/>
            <person name="Blanquart H."/>
            <person name="Iltis A."/>
            <person name="Morand S.C."/>
        </authorList>
    </citation>
    <scope>NUCLEOTIDE SEQUENCE [LARGE SCALE GENOMIC DNA]</scope>
    <source>
        <strain evidence="1 2">ATCC 15551</strain>
    </source>
</reference>
<dbReference type="AlphaFoldDB" id="A0A221KET7"/>
<name>A0A221KET7_VITFI</name>
<dbReference type="InterPro" id="IPR027417">
    <property type="entry name" value="P-loop_NTPase"/>
</dbReference>
<dbReference type="SUPFAM" id="SSF52540">
    <property type="entry name" value="P-loop containing nucleoside triphosphate hydrolases"/>
    <property type="match status" value="1"/>
</dbReference>
<protein>
    <recommendedName>
        <fullName evidence="3">AAA+ ATPase domain-containing protein</fullName>
    </recommendedName>
</protein>
<evidence type="ECO:0000313" key="1">
    <source>
        <dbReference type="EMBL" id="ASM77562.1"/>
    </source>
</evidence>
<gene>
    <name evidence="1" type="ORF">VITFI_CDS1784</name>
</gene>
<proteinExistence type="predicted"/>
<dbReference type="KEGG" id="vff:VITFI_CDS1784"/>
<evidence type="ECO:0008006" key="3">
    <source>
        <dbReference type="Google" id="ProtNLM"/>
    </source>
</evidence>
<keyword evidence="2" id="KW-1185">Reference proteome</keyword>
<dbReference type="Gene3D" id="3.40.50.300">
    <property type="entry name" value="P-loop containing nucleotide triphosphate hydrolases"/>
    <property type="match status" value="1"/>
</dbReference>
<organism evidence="1 2">
    <name type="scientific">Vitreoscilla filiformis</name>
    <dbReference type="NCBI Taxonomy" id="63"/>
    <lineage>
        <taxon>Bacteria</taxon>
        <taxon>Pseudomonadati</taxon>
        <taxon>Pseudomonadota</taxon>
        <taxon>Betaproteobacteria</taxon>
        <taxon>Neisseriales</taxon>
        <taxon>Neisseriaceae</taxon>
        <taxon>Vitreoscilla</taxon>
    </lineage>
</organism>
<accession>A0A221KET7</accession>
<sequence>MTHTPPPTPPMKHFNNAGPCVPTLHFMIDPLVRIDVESIESLVEQQRYFVLHAPRQTGKTTCLLALMHHFNARGRYRALYVNIEGAQAARGNVEEGVAGMCSTFIRTAALYLKDQAVGDWYRTEGRQLTATDQISSLLAHWSAHDPQQPDAPRPTVLFLDEVDALVGDTLISLLRQIRAGYAQRPGAFPQSIVLCGVRDVRDYRIHTAHQEIITGGSAFNIKAESLRLGNFSREETVALWQQHEAETGQAIDPAIWPELWADTEGQPWLVNALGYECTWRDKPARDRSTPITLERYKAARERLIYSRTTHLDALADKLREPRVHRIVAALLSGEATTEHFPEDDLQYTTDLGLIRTRPELTIANRIYREVLPREITWPIQTVLHYPQPWFLTPERRLDVPKLLAAFQQFFREHSDAWMEGFSFKEAGPQLLLQAFLQRIVNGGGRINREYGLGRKRTDLYIEWPVNEEQGFFGEVQRIVLELKLWKKGSLDAVLAEGQPQTIGYARQCGAEEAHLIVFDRRAKPAPWDKRIWQRHSTQDGWALGIWGA</sequence>
<evidence type="ECO:0000313" key="2">
    <source>
        <dbReference type="Proteomes" id="UP000199729"/>
    </source>
</evidence>
<dbReference type="EMBL" id="CP022423">
    <property type="protein sequence ID" value="ASM77562.1"/>
    <property type="molecule type" value="Genomic_DNA"/>
</dbReference>
<dbReference type="Proteomes" id="UP000199729">
    <property type="component" value="Chromosome"/>
</dbReference>